<dbReference type="RefSeq" id="WP_163660064.1">
    <property type="nucleotide sequence ID" value="NZ_QZCE01000001.1"/>
</dbReference>
<dbReference type="AlphaFoldDB" id="A0A6M0S1Y6"/>
<protein>
    <submittedName>
        <fullName evidence="1">Uncharacterized protein</fullName>
    </submittedName>
</protein>
<evidence type="ECO:0000313" key="1">
    <source>
        <dbReference type="EMBL" id="NEZ61981.1"/>
    </source>
</evidence>
<dbReference type="Proteomes" id="UP000473574">
    <property type="component" value="Unassembled WGS sequence"/>
</dbReference>
<reference evidence="1 2" key="1">
    <citation type="journal article" date="2020" name="Microb. Ecol.">
        <title>Ecogenomics of the Marine Benthic Filamentous Cyanobacterium Adonisia.</title>
        <authorList>
            <person name="Walter J.M."/>
            <person name="Coutinho F.H."/>
            <person name="Leomil L."/>
            <person name="Hargreaves P.I."/>
            <person name="Campeao M.E."/>
            <person name="Vieira V.V."/>
            <person name="Silva B.S."/>
            <person name="Fistarol G.O."/>
            <person name="Salomon P.S."/>
            <person name="Sawabe T."/>
            <person name="Mino S."/>
            <person name="Hosokawa M."/>
            <person name="Miyashita H."/>
            <person name="Maruyama F."/>
            <person name="van Verk M.C."/>
            <person name="Dutilh B.E."/>
            <person name="Thompson C.C."/>
            <person name="Thompson F.L."/>
        </authorList>
    </citation>
    <scope>NUCLEOTIDE SEQUENCE [LARGE SCALE GENOMIC DNA]</scope>
    <source>
        <strain evidence="1 2">CCMR0082</strain>
    </source>
</reference>
<sequence>MITFTQNATFGQLYAECSQSGADYRIPTARVENFLAEIRVPLNELLATPQWGSVKLLETLAKYNG</sequence>
<name>A0A6M0S1Y6_9CYAN</name>
<dbReference type="EMBL" id="QZCE01000001">
    <property type="protein sequence ID" value="NEZ61981.1"/>
    <property type="molecule type" value="Genomic_DNA"/>
</dbReference>
<comment type="caution">
    <text evidence="1">The sequence shown here is derived from an EMBL/GenBank/DDBJ whole genome shotgun (WGS) entry which is preliminary data.</text>
</comment>
<organism evidence="1 2">
    <name type="scientific">Adonisia turfae CCMR0082</name>
    <dbReference type="NCBI Taxonomy" id="2304604"/>
    <lineage>
        <taxon>Bacteria</taxon>
        <taxon>Bacillati</taxon>
        <taxon>Cyanobacteriota</taxon>
        <taxon>Adonisia</taxon>
        <taxon>Adonisia turfae</taxon>
    </lineage>
</organism>
<proteinExistence type="predicted"/>
<evidence type="ECO:0000313" key="2">
    <source>
        <dbReference type="Proteomes" id="UP000473574"/>
    </source>
</evidence>
<accession>A0A6M0S1Y6</accession>
<gene>
    <name evidence="1" type="ORF">D0962_04195</name>
</gene>